<evidence type="ECO:0000313" key="5">
    <source>
        <dbReference type="EMBL" id="KAA8909053.1"/>
    </source>
</evidence>
<reference evidence="5" key="1">
    <citation type="journal article" date="2019" name="G3 (Bethesda)">
        <title>Genome Assemblies of Two Rare Opportunistic Yeast Pathogens: Diutina rugosa (syn. Candida rugosa) and Trichomonascus ciferrii (syn. Candida ciferrii).</title>
        <authorList>
            <person name="Mixao V."/>
            <person name="Saus E."/>
            <person name="Hansen A.P."/>
            <person name="Lass-Florl C."/>
            <person name="Gabaldon T."/>
        </authorList>
    </citation>
    <scope>NUCLEOTIDE SEQUENCE</scope>
    <source>
        <strain evidence="5">CBS 4856</strain>
    </source>
</reference>
<comment type="similarity">
    <text evidence="1">Belongs to the NAD(P)-dependent epimerase/dehydratase family.</text>
</comment>
<evidence type="ECO:0000256" key="3">
    <source>
        <dbReference type="ARBA" id="ARBA00023027"/>
    </source>
</evidence>
<dbReference type="Proteomes" id="UP000761534">
    <property type="component" value="Unassembled WGS sequence"/>
</dbReference>
<name>A0A642UZR5_9ASCO</name>
<protein>
    <recommendedName>
        <fullName evidence="4">NAD-dependent epimerase/dehydratase domain-containing protein</fullName>
    </recommendedName>
</protein>
<sequence>MKVLVTGAAGVVGSVAVQRLREEGHEVVGVDTKGEGVHQCSTTDFEELKRIVVENKPAAIVHLVAVSFIHGIDQQDVFRINTTSVYNVLTLAEEFHIERVVVASSINAIGAILSKTKRFKYFPVDEDHPLEPEDSYSLSKQVGENIADAFARRNSWMSIVSLRFHAVLDDKSQALPQAEKMGNDISGDLWGYVLKPYAIGSILKALGVTWKGHKAFFIVAPDNAVDKPSHELYQTYFPHVTLKQPLTGTQGFFNCEKAKRLLNWEHP</sequence>
<dbReference type="Gene3D" id="3.40.50.720">
    <property type="entry name" value="NAD(P)-binding Rossmann-like Domain"/>
    <property type="match status" value="1"/>
</dbReference>
<evidence type="ECO:0000259" key="4">
    <source>
        <dbReference type="Pfam" id="PF01370"/>
    </source>
</evidence>
<dbReference type="PANTHER" id="PTHR43103">
    <property type="entry name" value="NUCLEOSIDE-DIPHOSPHATE-SUGAR EPIMERASE"/>
    <property type="match status" value="1"/>
</dbReference>
<keyword evidence="3" id="KW-0520">NAD</keyword>
<gene>
    <name evidence="5" type="ORF">TRICI_004642</name>
</gene>
<accession>A0A642UZR5</accession>
<feature type="domain" description="NAD-dependent epimerase/dehydratase" evidence="4">
    <location>
        <begin position="3"/>
        <end position="164"/>
    </location>
</feature>
<evidence type="ECO:0000313" key="6">
    <source>
        <dbReference type="Proteomes" id="UP000761534"/>
    </source>
</evidence>
<dbReference type="InterPro" id="IPR036291">
    <property type="entry name" value="NAD(P)-bd_dom_sf"/>
</dbReference>
<dbReference type="Pfam" id="PF01370">
    <property type="entry name" value="Epimerase"/>
    <property type="match status" value="1"/>
</dbReference>
<evidence type="ECO:0000256" key="1">
    <source>
        <dbReference type="ARBA" id="ARBA00007637"/>
    </source>
</evidence>
<dbReference type="OrthoDB" id="202470at2759"/>
<dbReference type="InterPro" id="IPR001509">
    <property type="entry name" value="Epimerase_deHydtase"/>
</dbReference>
<proteinExistence type="inferred from homology"/>
<evidence type="ECO:0000256" key="2">
    <source>
        <dbReference type="ARBA" id="ARBA00023002"/>
    </source>
</evidence>
<dbReference type="VEuPathDB" id="FungiDB:TRICI_004642"/>
<dbReference type="AlphaFoldDB" id="A0A642UZR5"/>
<dbReference type="PANTHER" id="PTHR43103:SF5">
    <property type="entry name" value="4-EPIMERASE, PUTATIVE (AFU_ORTHOLOGUE AFUA_7G00360)-RELATED"/>
    <property type="match status" value="1"/>
</dbReference>
<organism evidence="5 6">
    <name type="scientific">Trichomonascus ciferrii</name>
    <dbReference type="NCBI Taxonomy" id="44093"/>
    <lineage>
        <taxon>Eukaryota</taxon>
        <taxon>Fungi</taxon>
        <taxon>Dikarya</taxon>
        <taxon>Ascomycota</taxon>
        <taxon>Saccharomycotina</taxon>
        <taxon>Dipodascomycetes</taxon>
        <taxon>Dipodascales</taxon>
        <taxon>Trichomonascaceae</taxon>
        <taxon>Trichomonascus</taxon>
        <taxon>Trichomonascus ciferrii complex</taxon>
    </lineage>
</organism>
<dbReference type="EMBL" id="SWFS01000350">
    <property type="protein sequence ID" value="KAA8909053.1"/>
    <property type="molecule type" value="Genomic_DNA"/>
</dbReference>
<keyword evidence="6" id="KW-1185">Reference proteome</keyword>
<keyword evidence="2" id="KW-0560">Oxidoreductase</keyword>
<comment type="caution">
    <text evidence="5">The sequence shown here is derived from an EMBL/GenBank/DDBJ whole genome shotgun (WGS) entry which is preliminary data.</text>
</comment>
<dbReference type="SUPFAM" id="SSF51735">
    <property type="entry name" value="NAD(P)-binding Rossmann-fold domains"/>
    <property type="match status" value="1"/>
</dbReference>
<dbReference type="GO" id="GO:0016491">
    <property type="term" value="F:oxidoreductase activity"/>
    <property type="evidence" value="ECO:0007669"/>
    <property type="project" value="UniProtKB-KW"/>
</dbReference>